<dbReference type="Pfam" id="PF04055">
    <property type="entry name" value="Radical_SAM"/>
    <property type="match status" value="1"/>
</dbReference>
<dbReference type="OrthoDB" id="1854625at2"/>
<reference evidence="6 7" key="1">
    <citation type="submission" date="2016-11" db="EMBL/GenBank/DDBJ databases">
        <authorList>
            <person name="Jaros S."/>
            <person name="Januszkiewicz K."/>
            <person name="Wedrychowicz H."/>
        </authorList>
    </citation>
    <scope>NUCLEOTIDE SEQUENCE [LARGE SCALE GENOMIC DNA]</scope>
    <source>
        <strain evidence="6 7">DSM 19022</strain>
    </source>
</reference>
<dbReference type="InterPro" id="IPR023885">
    <property type="entry name" value="4Fe4S-binding_SPASM_dom"/>
</dbReference>
<keyword evidence="4" id="KW-0411">Iron-sulfur</keyword>
<dbReference type="SFLD" id="SFLDS00029">
    <property type="entry name" value="Radical_SAM"/>
    <property type="match status" value="1"/>
</dbReference>
<organism evidence="6 7">
    <name type="scientific">Lutispora thermophila DSM 19022</name>
    <dbReference type="NCBI Taxonomy" id="1122184"/>
    <lineage>
        <taxon>Bacteria</taxon>
        <taxon>Bacillati</taxon>
        <taxon>Bacillota</taxon>
        <taxon>Clostridia</taxon>
        <taxon>Lutisporales</taxon>
        <taxon>Lutisporaceae</taxon>
        <taxon>Lutispora</taxon>
    </lineage>
</organism>
<accession>A0A1M6ETH3</accession>
<dbReference type="SUPFAM" id="SSF102114">
    <property type="entry name" value="Radical SAM enzymes"/>
    <property type="match status" value="1"/>
</dbReference>
<feature type="domain" description="Radical SAM core" evidence="5">
    <location>
        <begin position="81"/>
        <end position="288"/>
    </location>
</feature>
<dbReference type="PROSITE" id="PS51918">
    <property type="entry name" value="RADICAL_SAM"/>
    <property type="match status" value="1"/>
</dbReference>
<dbReference type="Proteomes" id="UP000184442">
    <property type="component" value="Unassembled WGS sequence"/>
</dbReference>
<dbReference type="AlphaFoldDB" id="A0A1M6ETH3"/>
<keyword evidence="2" id="KW-0479">Metal-binding</keyword>
<dbReference type="CDD" id="cd01335">
    <property type="entry name" value="Radical_SAM"/>
    <property type="match status" value="1"/>
</dbReference>
<evidence type="ECO:0000256" key="4">
    <source>
        <dbReference type="ARBA" id="ARBA00023014"/>
    </source>
</evidence>
<dbReference type="EMBL" id="FQZS01000010">
    <property type="protein sequence ID" value="SHI88791.1"/>
    <property type="molecule type" value="Genomic_DNA"/>
</dbReference>
<keyword evidence="1" id="KW-0949">S-adenosyl-L-methionine</keyword>
<dbReference type="InterPro" id="IPR013785">
    <property type="entry name" value="Aldolase_TIM"/>
</dbReference>
<evidence type="ECO:0000256" key="2">
    <source>
        <dbReference type="ARBA" id="ARBA00022723"/>
    </source>
</evidence>
<dbReference type="PANTHER" id="PTHR11228">
    <property type="entry name" value="RADICAL SAM DOMAIN PROTEIN"/>
    <property type="match status" value="1"/>
</dbReference>
<dbReference type="InterPro" id="IPR058240">
    <property type="entry name" value="rSAM_sf"/>
</dbReference>
<dbReference type="PANTHER" id="PTHR11228:SF7">
    <property type="entry name" value="PQQA PEPTIDE CYCLASE"/>
    <property type="match status" value="1"/>
</dbReference>
<keyword evidence="7" id="KW-1185">Reference proteome</keyword>
<dbReference type="Gene3D" id="3.20.20.70">
    <property type="entry name" value="Aldolase class I"/>
    <property type="match status" value="1"/>
</dbReference>
<dbReference type="RefSeq" id="WP_073025778.1">
    <property type="nucleotide sequence ID" value="NZ_FQZS01000010.1"/>
</dbReference>
<evidence type="ECO:0000313" key="7">
    <source>
        <dbReference type="Proteomes" id="UP000184442"/>
    </source>
</evidence>
<dbReference type="Pfam" id="PF13186">
    <property type="entry name" value="SPASM"/>
    <property type="match status" value="1"/>
</dbReference>
<dbReference type="GO" id="GO:0003824">
    <property type="term" value="F:catalytic activity"/>
    <property type="evidence" value="ECO:0007669"/>
    <property type="project" value="InterPro"/>
</dbReference>
<protein>
    <submittedName>
        <fullName evidence="6">Radical SAM additional 4Fe4S-binding SPASM domain-containing protein</fullName>
    </submittedName>
</protein>
<evidence type="ECO:0000259" key="5">
    <source>
        <dbReference type="PROSITE" id="PS51918"/>
    </source>
</evidence>
<evidence type="ECO:0000256" key="1">
    <source>
        <dbReference type="ARBA" id="ARBA00022691"/>
    </source>
</evidence>
<dbReference type="GO" id="GO:0051536">
    <property type="term" value="F:iron-sulfur cluster binding"/>
    <property type="evidence" value="ECO:0007669"/>
    <property type="project" value="UniProtKB-KW"/>
</dbReference>
<dbReference type="InterPro" id="IPR007197">
    <property type="entry name" value="rSAM"/>
</dbReference>
<dbReference type="InterPro" id="IPR050377">
    <property type="entry name" value="Radical_SAM_PqqE_MftC-like"/>
</dbReference>
<evidence type="ECO:0000256" key="3">
    <source>
        <dbReference type="ARBA" id="ARBA00023004"/>
    </source>
</evidence>
<evidence type="ECO:0000313" key="6">
    <source>
        <dbReference type="EMBL" id="SHI88791.1"/>
    </source>
</evidence>
<dbReference type="STRING" id="1122184.SAMN02745176_01691"/>
<dbReference type="GO" id="GO:0046872">
    <property type="term" value="F:metal ion binding"/>
    <property type="evidence" value="ECO:0007669"/>
    <property type="project" value="UniProtKB-KW"/>
</dbReference>
<name>A0A1M6ETH3_9FIRM</name>
<gene>
    <name evidence="6" type="ORF">SAMN02745176_01691</name>
</gene>
<dbReference type="SFLD" id="SFLDG01067">
    <property type="entry name" value="SPASM/twitch_domain_containing"/>
    <property type="match status" value="1"/>
</dbReference>
<keyword evidence="3" id="KW-0408">Iron</keyword>
<sequence length="404" mass="46991">MYKLGKNIYLTEGKTRSCIYDLNECNLYSITREDTILLKDFLQGNEELINSELIQSLINKNFIIKSNACLDDNCLELKSRIKRLSFAWIEITQRCNLRCIHCYNESSEKSNISMSLEEYKYVVDQVADLGIKRIQLIGGEPLIVGNERLKKMIMYASSKFDSIEIFTNGTLLTEDLASFFADQSIQVAVSVYSYDENKHDYVTNIQGSHERTIRCLELLRKYNVKYRTANVLMAGVELCERNTDLYKLNPNKDVIRMSGRGNANLLTRELIYKRLITEKSFTRKLNFKVIERLLNAHNCFSKNLYISADLTVYPCVMERRISHGNIKEKKLSDIIDHNILTFNKGQIDECKDCEFRLACFDCRPDSLSNDIYAKPWYCTYNPYTGEFADPDDFIDKIMSEYQSK</sequence>
<dbReference type="SFLD" id="SFLDG01386">
    <property type="entry name" value="main_SPASM_domain-containing"/>
    <property type="match status" value="1"/>
</dbReference>
<proteinExistence type="predicted"/>